<reference evidence="2 3" key="1">
    <citation type="submission" date="2013-02" db="EMBL/GenBank/DDBJ databases">
        <title>Genome sequence of Candida maltosa Xu316, a potential industrial strain for xylitol and ethanol production.</title>
        <authorList>
            <person name="Yu J."/>
            <person name="Wang Q."/>
            <person name="Geng X."/>
            <person name="Bao W."/>
            <person name="He P."/>
            <person name="Cai J."/>
        </authorList>
    </citation>
    <scope>NUCLEOTIDE SEQUENCE [LARGE SCALE GENOMIC DNA]</scope>
    <source>
        <strain evidence="3">Xu316</strain>
    </source>
</reference>
<feature type="region of interest" description="Disordered" evidence="1">
    <location>
        <begin position="132"/>
        <end position="156"/>
    </location>
</feature>
<sequence>MKHDANHESNMKFQLQYRKKFTTIVQLESRLRKIADFFIMAMSRLSQRYYYAWRVTKAHTFVNKHSGTDEYFAEHKELYTFLDVTEDQLVELNDMVGVSLKKYTKSKKTFGADITEEDGIEFTHPSKVGQTRIKPVTPASTSSTSENIMTNPGTSETVSDDFDWAQDLNIVDNIDIDNMWINISQMKHDVASGNNGASNVNPFNVIDNGNTLNPISPESLMSNSNANNEFALDNIDLFNTLPFERYFGTGGQP</sequence>
<dbReference type="OrthoDB" id="2943660at2759"/>
<name>M3JVR6_CANMX</name>
<feature type="compositionally biased region" description="Polar residues" evidence="1">
    <location>
        <begin position="138"/>
        <end position="156"/>
    </location>
</feature>
<gene>
    <name evidence="2" type="ORF">G210_3278</name>
</gene>
<comment type="caution">
    <text evidence="2">The sequence shown here is derived from an EMBL/GenBank/DDBJ whole genome shotgun (WGS) entry which is preliminary data.</text>
</comment>
<dbReference type="AlphaFoldDB" id="M3JVR6"/>
<evidence type="ECO:0000256" key="1">
    <source>
        <dbReference type="SAM" id="MobiDB-lite"/>
    </source>
</evidence>
<protein>
    <submittedName>
        <fullName evidence="2">Uncharacterized protein</fullName>
    </submittedName>
</protein>
<organism evidence="2 3">
    <name type="scientific">Candida maltosa (strain Xu316)</name>
    <name type="common">Yeast</name>
    <dbReference type="NCBI Taxonomy" id="1245528"/>
    <lineage>
        <taxon>Eukaryota</taxon>
        <taxon>Fungi</taxon>
        <taxon>Dikarya</taxon>
        <taxon>Ascomycota</taxon>
        <taxon>Saccharomycotina</taxon>
        <taxon>Pichiomycetes</taxon>
        <taxon>Debaryomycetaceae</taxon>
        <taxon>Candida/Lodderomyces clade</taxon>
        <taxon>Candida</taxon>
    </lineage>
</organism>
<evidence type="ECO:0000313" key="3">
    <source>
        <dbReference type="Proteomes" id="UP000011777"/>
    </source>
</evidence>
<dbReference type="STRING" id="1245528.M3JVR6"/>
<proteinExistence type="predicted"/>
<dbReference type="EMBL" id="AOGT01001995">
    <property type="protein sequence ID" value="EMG46474.1"/>
    <property type="molecule type" value="Genomic_DNA"/>
</dbReference>
<keyword evidence="3" id="KW-1185">Reference proteome</keyword>
<dbReference type="HOGENOM" id="CLU_1098365_0_0_1"/>
<accession>M3JVR6</accession>
<dbReference type="Proteomes" id="UP000011777">
    <property type="component" value="Unassembled WGS sequence"/>
</dbReference>
<evidence type="ECO:0000313" key="2">
    <source>
        <dbReference type="EMBL" id="EMG46474.1"/>
    </source>
</evidence>